<reference evidence="6 7" key="1">
    <citation type="submission" date="2022-03" db="EMBL/GenBank/DDBJ databases">
        <authorList>
            <person name="Macdonald S."/>
            <person name="Ahmed S."/>
            <person name="Newling K."/>
        </authorList>
    </citation>
    <scope>NUCLEOTIDE SEQUENCE [LARGE SCALE GENOMIC DNA]</scope>
</reference>
<dbReference type="EMBL" id="CAKOAT010475153">
    <property type="protein sequence ID" value="CAH8378139.1"/>
    <property type="molecule type" value="Genomic_DNA"/>
</dbReference>
<dbReference type="Pfam" id="PF06876">
    <property type="entry name" value="SCRL"/>
    <property type="match status" value="1"/>
</dbReference>
<comment type="subcellular location">
    <subcellularLocation>
        <location evidence="1">Secreted</location>
    </subcellularLocation>
</comment>
<organism evidence="6 7">
    <name type="scientific">Eruca vesicaria subsp. sativa</name>
    <name type="common">Garden rocket</name>
    <name type="synonym">Eruca sativa</name>
    <dbReference type="NCBI Taxonomy" id="29727"/>
    <lineage>
        <taxon>Eukaryota</taxon>
        <taxon>Viridiplantae</taxon>
        <taxon>Streptophyta</taxon>
        <taxon>Embryophyta</taxon>
        <taxon>Tracheophyta</taxon>
        <taxon>Spermatophyta</taxon>
        <taxon>Magnoliopsida</taxon>
        <taxon>eudicotyledons</taxon>
        <taxon>Gunneridae</taxon>
        <taxon>Pentapetalae</taxon>
        <taxon>rosids</taxon>
        <taxon>malvids</taxon>
        <taxon>Brassicales</taxon>
        <taxon>Brassicaceae</taxon>
        <taxon>Brassiceae</taxon>
        <taxon>Eruca</taxon>
    </lineage>
</organism>
<sequence>MRTLYRMEQVRGDSTRIQAMVPLQKDEPQEYCPRIEDIAGNCKDDGPKVCAKYMTNTYKINAFNCTCDNIVMLRHTKRFCECLQLCSDHPPPPPPPMRLFK</sequence>
<comment type="caution">
    <text evidence="6">The sequence shown here is derived from an EMBL/GenBank/DDBJ whole genome shotgun (WGS) entry which is preliminary data.</text>
</comment>
<keyword evidence="7" id="KW-1185">Reference proteome</keyword>
<evidence type="ECO:0000256" key="5">
    <source>
        <dbReference type="ARBA" id="ARBA00023157"/>
    </source>
</evidence>
<gene>
    <name evidence="6" type="ORF">ERUC_LOCUS32686</name>
</gene>
<proteinExistence type="inferred from homology"/>
<comment type="similarity">
    <text evidence="2">Belongs to the DEFL family.</text>
</comment>
<accession>A0ABC8L9L7</accession>
<evidence type="ECO:0000256" key="4">
    <source>
        <dbReference type="ARBA" id="ARBA00022729"/>
    </source>
</evidence>
<keyword evidence="3" id="KW-0964">Secreted</keyword>
<protein>
    <submittedName>
        <fullName evidence="6">Uncharacterized protein</fullName>
    </submittedName>
</protein>
<dbReference type="GO" id="GO:0005576">
    <property type="term" value="C:extracellular region"/>
    <property type="evidence" value="ECO:0007669"/>
    <property type="project" value="UniProtKB-SubCell"/>
</dbReference>
<dbReference type="InterPro" id="IPR010682">
    <property type="entry name" value="SCRL"/>
</dbReference>
<name>A0ABC8L9L7_ERUVS</name>
<dbReference type="Proteomes" id="UP001642260">
    <property type="component" value="Unassembled WGS sequence"/>
</dbReference>
<evidence type="ECO:0000256" key="1">
    <source>
        <dbReference type="ARBA" id="ARBA00004613"/>
    </source>
</evidence>
<evidence type="ECO:0000313" key="7">
    <source>
        <dbReference type="Proteomes" id="UP001642260"/>
    </source>
</evidence>
<dbReference type="AlphaFoldDB" id="A0ABC8L9L7"/>
<evidence type="ECO:0000313" key="6">
    <source>
        <dbReference type="EMBL" id="CAH8378139.1"/>
    </source>
</evidence>
<evidence type="ECO:0000256" key="2">
    <source>
        <dbReference type="ARBA" id="ARBA00006722"/>
    </source>
</evidence>
<evidence type="ECO:0000256" key="3">
    <source>
        <dbReference type="ARBA" id="ARBA00022525"/>
    </source>
</evidence>
<keyword evidence="5" id="KW-1015">Disulfide bond</keyword>
<keyword evidence="4" id="KW-0732">Signal</keyword>